<evidence type="ECO:0000313" key="19">
    <source>
        <dbReference type="RefSeq" id="XP_017030967.1"/>
    </source>
</evidence>
<dbReference type="GO" id="GO:0017125">
    <property type="term" value="F:deoxycytidyl transferase activity"/>
    <property type="evidence" value="ECO:0007669"/>
    <property type="project" value="TreeGrafter"/>
</dbReference>
<dbReference type="SMART" id="SM00292">
    <property type="entry name" value="BRCT"/>
    <property type="match status" value="1"/>
</dbReference>
<evidence type="ECO:0000256" key="8">
    <source>
        <dbReference type="ARBA" id="ARBA00022763"/>
    </source>
</evidence>
<dbReference type="InterPro" id="IPR031991">
    <property type="entry name" value="Rev1_C"/>
</dbReference>
<dbReference type="GO" id="GO:0006281">
    <property type="term" value="P:DNA repair"/>
    <property type="evidence" value="ECO:0007669"/>
    <property type="project" value="UniProtKB-KW"/>
</dbReference>
<dbReference type="CDD" id="cd01701">
    <property type="entry name" value="PolY_Rev1"/>
    <property type="match status" value="1"/>
</dbReference>
<dbReference type="InterPro" id="IPR043128">
    <property type="entry name" value="Rev_trsase/Diguanyl_cyclase"/>
</dbReference>
<keyword evidence="4 13" id="KW-0237">DNA synthesis</keyword>
<feature type="domain" description="UmuC" evidence="17">
    <location>
        <begin position="277"/>
        <end position="507"/>
    </location>
</feature>
<evidence type="ECO:0000259" key="17">
    <source>
        <dbReference type="PROSITE" id="PS50173"/>
    </source>
</evidence>
<dbReference type="PANTHER" id="PTHR45990:SF1">
    <property type="entry name" value="DNA REPAIR PROTEIN REV1"/>
    <property type="match status" value="1"/>
</dbReference>
<dbReference type="Gene3D" id="6.10.250.1490">
    <property type="match status" value="1"/>
</dbReference>
<dbReference type="Gene3D" id="1.10.150.20">
    <property type="entry name" value="5' to 3' exonuclease, C-terminal subdomain"/>
    <property type="match status" value="1"/>
</dbReference>
<feature type="binding site" evidence="14">
    <location>
        <position position="281"/>
    </location>
    <ligand>
        <name>Mg(2+)</name>
        <dbReference type="ChEBI" id="CHEBI:18420"/>
        <label>1</label>
    </ligand>
</feature>
<keyword evidence="18" id="KW-1185">Reference proteome</keyword>
<feature type="binding site" evidence="14">
    <location>
        <position position="423"/>
    </location>
    <ligand>
        <name>Mg(2+)</name>
        <dbReference type="ChEBI" id="CHEBI:18420"/>
        <label>1</label>
    </ligand>
</feature>
<evidence type="ECO:0000256" key="6">
    <source>
        <dbReference type="ARBA" id="ARBA00022695"/>
    </source>
</evidence>
<keyword evidence="12 13" id="KW-0539">Nucleus</keyword>
<dbReference type="Gene3D" id="1.20.58.1280">
    <property type="entry name" value="DNA repair protein Rev1, C-terminal domain"/>
    <property type="match status" value="1"/>
</dbReference>
<dbReference type="InterPro" id="IPR038401">
    <property type="entry name" value="Rev1_C_sf"/>
</dbReference>
<name>A0A6P4IPV1_DROKI</name>
<dbReference type="InterPro" id="IPR036420">
    <property type="entry name" value="BRCT_dom_sf"/>
</dbReference>
<keyword evidence="11 13" id="KW-0234">DNA repair</keyword>
<dbReference type="OrthoDB" id="427711at2759"/>
<evidence type="ECO:0000256" key="13">
    <source>
        <dbReference type="PIRNR" id="PIRNR036573"/>
    </source>
</evidence>
<dbReference type="EC" id="2.7.7.-" evidence="13"/>
<keyword evidence="9 14" id="KW-0460">Magnesium</keyword>
<evidence type="ECO:0000256" key="1">
    <source>
        <dbReference type="ARBA" id="ARBA00004123"/>
    </source>
</evidence>
<dbReference type="CDD" id="cd17719">
    <property type="entry name" value="BRCT_Rev1"/>
    <property type="match status" value="1"/>
</dbReference>
<dbReference type="Pfam" id="PF16727">
    <property type="entry name" value="REV1_C"/>
    <property type="match status" value="1"/>
</dbReference>
<keyword evidence="8 13" id="KW-0227">DNA damage</keyword>
<feature type="compositionally biased region" description="Low complexity" evidence="15">
    <location>
        <begin position="850"/>
        <end position="860"/>
    </location>
</feature>
<evidence type="ECO:0000256" key="12">
    <source>
        <dbReference type="ARBA" id="ARBA00023242"/>
    </source>
</evidence>
<dbReference type="GO" id="GO:0003684">
    <property type="term" value="F:damaged DNA binding"/>
    <property type="evidence" value="ECO:0007669"/>
    <property type="project" value="UniProtKB-UniRule"/>
</dbReference>
<dbReference type="InterPro" id="IPR001126">
    <property type="entry name" value="UmuC"/>
</dbReference>
<evidence type="ECO:0000256" key="9">
    <source>
        <dbReference type="ARBA" id="ARBA00022842"/>
    </source>
</evidence>
<dbReference type="PROSITE" id="PS50173">
    <property type="entry name" value="UMUC"/>
    <property type="match status" value="1"/>
</dbReference>
<reference evidence="19" key="1">
    <citation type="submission" date="2025-08" db="UniProtKB">
        <authorList>
            <consortium name="RefSeq"/>
        </authorList>
    </citation>
    <scope>IDENTIFICATION</scope>
    <source>
        <strain evidence="19">14028-0561.14</strain>
        <tissue evidence="19">Whole fly</tissue>
    </source>
</reference>
<evidence type="ECO:0000313" key="18">
    <source>
        <dbReference type="Proteomes" id="UP001652661"/>
    </source>
</evidence>
<dbReference type="FunFam" id="3.40.50.10190:FF:000011">
    <property type="entry name" value="DNA repair protein REV1"/>
    <property type="match status" value="1"/>
</dbReference>
<dbReference type="InterPro" id="IPR036775">
    <property type="entry name" value="DNA_pol_Y-fam_lit_finger_sf"/>
</dbReference>
<feature type="region of interest" description="Disordered" evidence="15">
    <location>
        <begin position="183"/>
        <end position="213"/>
    </location>
</feature>
<proteinExistence type="inferred from homology"/>
<dbReference type="GO" id="GO:0005634">
    <property type="term" value="C:nucleus"/>
    <property type="evidence" value="ECO:0007669"/>
    <property type="project" value="UniProtKB-SubCell"/>
</dbReference>
<dbReference type="Pfam" id="PF00817">
    <property type="entry name" value="IMS"/>
    <property type="match status" value="1"/>
</dbReference>
<comment type="subcellular location">
    <subcellularLocation>
        <location evidence="1 13">Nucleus</location>
    </subcellularLocation>
</comment>
<feature type="binding site" evidence="14">
    <location>
        <position position="424"/>
    </location>
    <ligand>
        <name>Mg(2+)</name>
        <dbReference type="ChEBI" id="CHEBI:18420"/>
        <label>1</label>
    </ligand>
</feature>
<keyword evidence="6 13" id="KW-0548">Nucleotidyltransferase</keyword>
<evidence type="ECO:0000256" key="11">
    <source>
        <dbReference type="ARBA" id="ARBA00023204"/>
    </source>
</evidence>
<dbReference type="SUPFAM" id="SSF52113">
    <property type="entry name" value="BRCT domain"/>
    <property type="match status" value="1"/>
</dbReference>
<evidence type="ECO:0000256" key="4">
    <source>
        <dbReference type="ARBA" id="ARBA00022634"/>
    </source>
</evidence>
<keyword evidence="5 13" id="KW-0808">Transferase</keyword>
<evidence type="ECO:0000259" key="16">
    <source>
        <dbReference type="PROSITE" id="PS50172"/>
    </source>
</evidence>
<dbReference type="InterPro" id="IPR053848">
    <property type="entry name" value="IMS_HHH_1"/>
</dbReference>
<comment type="cofactor">
    <cofactor evidence="14">
        <name>Mg(2+)</name>
        <dbReference type="ChEBI" id="CHEBI:18420"/>
    </cofactor>
    <text evidence="14">Binds 2 magnesium ions.</text>
</comment>
<organism evidence="18 19">
    <name type="scientific">Drosophila kikkawai</name>
    <name type="common">Fruit fly</name>
    <dbReference type="NCBI Taxonomy" id="30033"/>
    <lineage>
        <taxon>Eukaryota</taxon>
        <taxon>Metazoa</taxon>
        <taxon>Ecdysozoa</taxon>
        <taxon>Arthropoda</taxon>
        <taxon>Hexapoda</taxon>
        <taxon>Insecta</taxon>
        <taxon>Pterygota</taxon>
        <taxon>Neoptera</taxon>
        <taxon>Endopterygota</taxon>
        <taxon>Diptera</taxon>
        <taxon>Brachycera</taxon>
        <taxon>Muscomorpha</taxon>
        <taxon>Ephydroidea</taxon>
        <taxon>Drosophilidae</taxon>
        <taxon>Drosophila</taxon>
        <taxon>Sophophora</taxon>
    </lineage>
</organism>
<dbReference type="AlphaFoldDB" id="A0A6P4IPV1"/>
<dbReference type="GO" id="GO:0003887">
    <property type="term" value="F:DNA-directed DNA polymerase activity"/>
    <property type="evidence" value="ECO:0007669"/>
    <property type="project" value="InterPro"/>
</dbReference>
<dbReference type="InterPro" id="IPR001357">
    <property type="entry name" value="BRCT_dom"/>
</dbReference>
<accession>A0A6P4IPV1</accession>
<dbReference type="Pfam" id="PF21999">
    <property type="entry name" value="IMS_HHH_1"/>
    <property type="match status" value="1"/>
</dbReference>
<comment type="function">
    <text evidence="13">Deoxycytidyl transferase involved in DNA repair. Transfers a dCMP residue from dCTP to the 3'-end of a DNA primer in a template-dependent reaction. May assist in the first step in the bypass of abasic lesions by the insertion of a nucleotide opposite the lesion. Required for normal induction of mutations by physical and chemical agents.</text>
</comment>
<dbReference type="Pfam" id="PF16589">
    <property type="entry name" value="BRCT_2"/>
    <property type="match status" value="1"/>
</dbReference>
<keyword evidence="7 14" id="KW-0479">Metal-binding</keyword>
<dbReference type="GO" id="GO:0046872">
    <property type="term" value="F:metal ion binding"/>
    <property type="evidence" value="ECO:0007669"/>
    <property type="project" value="UniProtKB-KW"/>
</dbReference>
<dbReference type="RefSeq" id="XP_017030967.1">
    <property type="nucleotide sequence ID" value="XM_017175478.3"/>
</dbReference>
<dbReference type="InterPro" id="IPR017961">
    <property type="entry name" value="DNA_pol_Y-fam_little_finger"/>
</dbReference>
<evidence type="ECO:0000256" key="5">
    <source>
        <dbReference type="ARBA" id="ARBA00022679"/>
    </source>
</evidence>
<dbReference type="PIRSF" id="PIRSF036573">
    <property type="entry name" value="REV1"/>
    <property type="match status" value="1"/>
</dbReference>
<dbReference type="Gene3D" id="3.30.1490.100">
    <property type="entry name" value="DNA polymerase, Y-family, little finger domain"/>
    <property type="match status" value="1"/>
</dbReference>
<dbReference type="SUPFAM" id="SSF100879">
    <property type="entry name" value="Lesion bypass DNA polymerase (Y-family), little finger domain"/>
    <property type="match status" value="1"/>
</dbReference>
<dbReference type="OMA" id="EELHKCF"/>
<dbReference type="PANTHER" id="PTHR45990">
    <property type="entry name" value="DNA REPAIR PROTEIN REV1"/>
    <property type="match status" value="1"/>
</dbReference>
<feature type="domain" description="BRCT" evidence="16">
    <location>
        <begin position="35"/>
        <end position="121"/>
    </location>
</feature>
<dbReference type="Gene3D" id="3.30.70.270">
    <property type="match status" value="1"/>
</dbReference>
<gene>
    <name evidence="19" type="primary">Rev1</name>
</gene>
<dbReference type="Gene3D" id="3.40.1170.60">
    <property type="match status" value="1"/>
</dbReference>
<feature type="compositionally biased region" description="Polar residues" evidence="15">
    <location>
        <begin position="832"/>
        <end position="849"/>
    </location>
</feature>
<evidence type="ECO:0000256" key="15">
    <source>
        <dbReference type="SAM" id="MobiDB-lite"/>
    </source>
</evidence>
<dbReference type="Gene3D" id="3.40.50.10190">
    <property type="entry name" value="BRCT domain"/>
    <property type="match status" value="1"/>
</dbReference>
<evidence type="ECO:0000256" key="7">
    <source>
        <dbReference type="ARBA" id="ARBA00022723"/>
    </source>
</evidence>
<dbReference type="GO" id="GO:0070987">
    <property type="term" value="P:error-free translesion synthesis"/>
    <property type="evidence" value="ECO:0007669"/>
    <property type="project" value="TreeGrafter"/>
</dbReference>
<sequence length="1030" mass="115967">MARDEDNGFGEWGGYFEAKKSKLEEQFAAASDPFRKSDLFQGISIFVNGRTDPSADELKRIMMVHGGTYHHYERSHTTYTIASTLPDVKVRNMNLSKFISAKWVVDCLAQNKIVDYKPYLLFTNQKTSQPRINFANVKNRSLKESKMEVDAPAEPPAELPADKMEIDLAGILGELQQAVVTSPEKKAETSSLSETNQSINNLSSTSSNSNHARTAADPRFLSEFYKNSRLHHIATLGAGFKQYVCELRQANAGKDFPMREALKNLKEATEISGFRYVMHIDMDCFFVSVGLRSHPELRGLPVAVTHSKGGSAAADVPVHPQADRQVEQELFAQRFEHRLHDDNKVDKVRSGFDKKMSLSEIASCSYEAREKGIRNGMFVGQALKLCPELKTIPYDFDGYREVAFMLYNTVAQYTLNIEAVSCDEMFVELTDMVDELKVDVMAFVEHLRQEVRTKTGCPCSAGVGPNKLLARLATKEAKPNGQHLLTSNQNILAYMAPMALETLPGVGSSMSHKLKQAGLNNCGDVQQTSLARLDMLLGKKLALNLHNNCRGIDPRPLVYEQARKTVSAEMNFGIRFTKAIECEQFLRQLSDEVTKRLTEVKRKTKSINLKIMVRAAEAPVETSKYMGHGVCDIVNKSSNLKHATDDVNVITSLVLNLMKEADLPFHELRGLGIHLTKLEDAGEVRKDNVLKQMFIKITEKRTRYPLKPPKEQPVEKVAEVKAKIKPRNVLSMLNAAAEVQKPMIREQPKSSECEGVQPELKFTDVGPREIDPDFLAHMPEEIRCELLKNQNEFLLMEKKNDDPARKSLSPAFSTTPSDEEIPPPPPFIVRSSLGQTSPLNASDLRPSTSRAGLARLQQRAAARKEYENDSRSDENDCRSDQIVADYVKELPKYTHPALLEYINRSPDEVPTSGKPPAIPSPKVEVPSNMLEGDYKSMLNVWISNEEVPLPADVEMIYKQICSLVRAEKFNLMYDVMRHLCRLINAKRGGSCRWHMAYNHIEFNIQDLMMEMQGYQMCLIENIRCAKCSVY</sequence>
<dbReference type="InterPro" id="IPR012112">
    <property type="entry name" value="REV1"/>
</dbReference>
<dbReference type="SUPFAM" id="SSF56672">
    <property type="entry name" value="DNA/RNA polymerases"/>
    <property type="match status" value="1"/>
</dbReference>
<dbReference type="GO" id="GO:0042276">
    <property type="term" value="P:error-prone translesion synthesis"/>
    <property type="evidence" value="ECO:0007669"/>
    <property type="project" value="InterPro"/>
</dbReference>
<evidence type="ECO:0000256" key="14">
    <source>
        <dbReference type="PIRSR" id="PIRSR036573-2"/>
    </source>
</evidence>
<keyword evidence="10 13" id="KW-0238">DNA-binding</keyword>
<dbReference type="Proteomes" id="UP001652661">
    <property type="component" value="Chromosome 3L"/>
</dbReference>
<feature type="region of interest" description="Disordered" evidence="15">
    <location>
        <begin position="798"/>
        <end position="877"/>
    </location>
</feature>
<comment type="similarity">
    <text evidence="2 13">Belongs to the DNA polymerase type-Y family.</text>
</comment>
<dbReference type="Pfam" id="PF11799">
    <property type="entry name" value="IMS_C"/>
    <property type="match status" value="1"/>
</dbReference>
<protein>
    <recommendedName>
        <fullName evidence="3 13">DNA repair protein REV1</fullName>
        <ecNumber evidence="13">2.7.7.-</ecNumber>
    </recommendedName>
</protein>
<dbReference type="InterPro" id="IPR043502">
    <property type="entry name" value="DNA/RNA_pol_sf"/>
</dbReference>
<feature type="compositionally biased region" description="Low complexity" evidence="15">
    <location>
        <begin position="196"/>
        <end position="210"/>
    </location>
</feature>
<evidence type="ECO:0000256" key="3">
    <source>
        <dbReference type="ARBA" id="ARBA00020399"/>
    </source>
</evidence>
<dbReference type="PROSITE" id="PS50172">
    <property type="entry name" value="BRCT"/>
    <property type="match status" value="1"/>
</dbReference>
<dbReference type="FunFam" id="3.30.1490.100:FF:000001">
    <property type="entry name" value="DNA repair protein REV1"/>
    <property type="match status" value="1"/>
</dbReference>
<feature type="compositionally biased region" description="Basic and acidic residues" evidence="15">
    <location>
        <begin position="862"/>
        <end position="877"/>
    </location>
</feature>
<evidence type="ECO:0000256" key="2">
    <source>
        <dbReference type="ARBA" id="ARBA00010945"/>
    </source>
</evidence>
<dbReference type="FunFam" id="3.40.1170.60:FF:000018">
    <property type="entry name" value="DNA repair protein REV1"/>
    <property type="match status" value="1"/>
</dbReference>
<evidence type="ECO:0000256" key="10">
    <source>
        <dbReference type="ARBA" id="ARBA00023125"/>
    </source>
</evidence>